<feature type="non-terminal residue" evidence="1">
    <location>
        <position position="551"/>
    </location>
</feature>
<organism evidence="1 2">
    <name type="scientific">Spiromyces aspiralis</name>
    <dbReference type="NCBI Taxonomy" id="68401"/>
    <lineage>
        <taxon>Eukaryota</taxon>
        <taxon>Fungi</taxon>
        <taxon>Fungi incertae sedis</taxon>
        <taxon>Zoopagomycota</taxon>
        <taxon>Kickxellomycotina</taxon>
        <taxon>Kickxellomycetes</taxon>
        <taxon>Kickxellales</taxon>
        <taxon>Kickxellaceae</taxon>
        <taxon>Spiromyces</taxon>
    </lineage>
</organism>
<accession>A0ACC1HN29</accession>
<gene>
    <name evidence="1" type="ORF">EV182_005094</name>
</gene>
<comment type="caution">
    <text evidence="1">The sequence shown here is derived from an EMBL/GenBank/DDBJ whole genome shotgun (WGS) entry which is preliminary data.</text>
</comment>
<keyword evidence="2" id="KW-1185">Reference proteome</keyword>
<reference evidence="1" key="1">
    <citation type="submission" date="2022-06" db="EMBL/GenBank/DDBJ databases">
        <title>Phylogenomic reconstructions and comparative analyses of Kickxellomycotina fungi.</title>
        <authorList>
            <person name="Reynolds N.K."/>
            <person name="Stajich J.E."/>
            <person name="Barry K."/>
            <person name="Grigoriev I.V."/>
            <person name="Crous P."/>
            <person name="Smith M.E."/>
        </authorList>
    </citation>
    <scope>NUCLEOTIDE SEQUENCE</scope>
    <source>
        <strain evidence="1">RSA 2271</strain>
    </source>
</reference>
<proteinExistence type="predicted"/>
<protein>
    <submittedName>
        <fullName evidence="1">Uncharacterized protein</fullName>
    </submittedName>
</protein>
<name>A0ACC1HN29_9FUNG</name>
<dbReference type="EMBL" id="JAMZIH010001718">
    <property type="protein sequence ID" value="KAJ1677953.1"/>
    <property type="molecule type" value="Genomic_DNA"/>
</dbReference>
<sequence>MDDGDSDGEAEMSPRQRRRVSATVPKGVLKGSYRHQPSIDYSAIEGLSDDDDDDVSDNGQENQPFHHGYGYHHEYAGSDNQQDVSDDANVRHYQVAVTFHSPDPYMSLEHGTVEIKSSDCFSDILFRLYTLFELNTYQLSHCGLFVQVNSASEAYPVDHKQRVSFFLDQLVHEFNLGGHIPYEGSILPQVMQLHLKLYPEELHPELVNSPTYDTQHHPHQHTSDHESDNDSSSSTNSGSAAAHNTQGPDHHQMSHPDQGERRGHYDNLVKADTSAEREPRLERHQDGNTPPAVASRPYSQALAPAASSSEHVTDIPRTTAVDDSDERDDDTESKVSPRSSGDGTPPSTSALPYPMSAFDDNGILTNDSTSNNHHHHQQQQPQDQYDEQRSSTTSSIFSSNRNSLVLDDRIINQLKAVSAKAGPSSRARHISIQPPPRSTSAGLPTDNNNDNSNTRITRPLSLPFDHVPVIDGKEPPAVAIANGSSSKMMPIADSREVVKNMLRSIPKPKSKPPPSAIARARDRQRQLLETVPASAKRKSIPADSVTASRSP</sequence>
<evidence type="ECO:0000313" key="2">
    <source>
        <dbReference type="Proteomes" id="UP001145114"/>
    </source>
</evidence>
<dbReference type="Proteomes" id="UP001145114">
    <property type="component" value="Unassembled WGS sequence"/>
</dbReference>
<evidence type="ECO:0000313" key="1">
    <source>
        <dbReference type="EMBL" id="KAJ1677953.1"/>
    </source>
</evidence>